<evidence type="ECO:0000313" key="3">
    <source>
        <dbReference type="EMBL" id="NYS25350.1"/>
    </source>
</evidence>
<dbReference type="EMBL" id="JACBXS010000018">
    <property type="protein sequence ID" value="NYS25350.1"/>
    <property type="molecule type" value="Genomic_DNA"/>
</dbReference>
<feature type="transmembrane region" description="Helical" evidence="1">
    <location>
        <begin position="204"/>
        <end position="223"/>
    </location>
</feature>
<evidence type="ECO:0000259" key="2">
    <source>
        <dbReference type="Pfam" id="PF01970"/>
    </source>
</evidence>
<keyword evidence="1" id="KW-0812">Transmembrane</keyword>
<keyword evidence="4" id="KW-1185">Reference proteome</keyword>
<dbReference type="RefSeq" id="WP_179906057.1">
    <property type="nucleotide sequence ID" value="NZ_JACBXS010000018.1"/>
</dbReference>
<feature type="transmembrane region" description="Helical" evidence="1">
    <location>
        <begin position="472"/>
        <end position="492"/>
    </location>
</feature>
<feature type="transmembrane region" description="Helical" evidence="1">
    <location>
        <begin position="167"/>
        <end position="184"/>
    </location>
</feature>
<feature type="transmembrane region" description="Helical" evidence="1">
    <location>
        <begin position="135"/>
        <end position="160"/>
    </location>
</feature>
<feature type="transmembrane region" description="Helical" evidence="1">
    <location>
        <begin position="20"/>
        <end position="42"/>
    </location>
</feature>
<organism evidence="3 4">
    <name type="scientific">Rhabdonatronobacter sediminivivens</name>
    <dbReference type="NCBI Taxonomy" id="2743469"/>
    <lineage>
        <taxon>Bacteria</taxon>
        <taxon>Pseudomonadati</taxon>
        <taxon>Pseudomonadota</taxon>
        <taxon>Alphaproteobacteria</taxon>
        <taxon>Rhodobacterales</taxon>
        <taxon>Paracoccaceae</taxon>
        <taxon>Rhabdonatronobacter</taxon>
    </lineage>
</organism>
<proteinExistence type="predicted"/>
<name>A0A7Z0HZU9_9RHOB</name>
<accession>A0A7Z0HZU9</accession>
<feature type="transmembrane region" description="Helical" evidence="1">
    <location>
        <begin position="48"/>
        <end position="69"/>
    </location>
</feature>
<dbReference type="AlphaFoldDB" id="A0A7Z0HZU9"/>
<dbReference type="PANTHER" id="PTHR35342:SF5">
    <property type="entry name" value="TRICARBOXYLIC TRANSPORT PROTEIN"/>
    <property type="match status" value="1"/>
</dbReference>
<feature type="transmembrane region" description="Helical" evidence="1">
    <location>
        <begin position="356"/>
        <end position="376"/>
    </location>
</feature>
<dbReference type="PANTHER" id="PTHR35342">
    <property type="entry name" value="TRICARBOXYLIC TRANSPORT PROTEIN"/>
    <property type="match status" value="1"/>
</dbReference>
<feature type="transmembrane region" description="Helical" evidence="1">
    <location>
        <begin position="321"/>
        <end position="344"/>
    </location>
</feature>
<dbReference type="Proteomes" id="UP000529417">
    <property type="component" value="Unassembled WGS sequence"/>
</dbReference>
<evidence type="ECO:0000313" key="4">
    <source>
        <dbReference type="Proteomes" id="UP000529417"/>
    </source>
</evidence>
<feature type="transmembrane region" description="Helical" evidence="1">
    <location>
        <begin position="108"/>
        <end position="129"/>
    </location>
</feature>
<gene>
    <name evidence="3" type="ORF">HUK65_10130</name>
</gene>
<feature type="transmembrane region" description="Helical" evidence="1">
    <location>
        <begin position="412"/>
        <end position="428"/>
    </location>
</feature>
<reference evidence="3 4" key="1">
    <citation type="journal article" date="2000" name="Arch. Microbiol.">
        <title>Rhodobaca bogoriensis gen. nov. and sp. nov., an alkaliphilic purple nonsulfur bacterium from African Rift Valley soda lakes.</title>
        <authorList>
            <person name="Milford A.D."/>
            <person name="Achenbach L.A."/>
            <person name="Jung D.O."/>
            <person name="Madigan M.T."/>
        </authorList>
    </citation>
    <scope>NUCLEOTIDE SEQUENCE [LARGE SCALE GENOMIC DNA]</scope>
    <source>
        <strain evidence="3 4">2376</strain>
    </source>
</reference>
<keyword evidence="1" id="KW-0472">Membrane</keyword>
<protein>
    <submittedName>
        <fullName evidence="3">Tripartite tricarboxylate transporter permease</fullName>
    </submittedName>
</protein>
<dbReference type="InterPro" id="IPR002823">
    <property type="entry name" value="DUF112_TM"/>
</dbReference>
<evidence type="ECO:0000256" key="1">
    <source>
        <dbReference type="SAM" id="Phobius"/>
    </source>
</evidence>
<sequence>MELMDNVILGFGMALSMQNLFWCFIGVFLGTMLGALPGIGSLAAVSMLLPLTIGLPPTTALVMLAGVYYGSEYGGSTASILLNLPGTPTNAVTCLDGYPMAQQGRAGVALFATTIASFIGGTFGIILLYTVSPLLAGAAIAIGPAEYFALMVAGLVAAAVVSDERPLKGVAMVVLGLMLGTIGTDVDSGVARYSLGYLELRDGISFIALAMGLFGVSEVIMSLRSSMGARRPIGKVTFRSMLPARGEWRASAGPVARGSVLGGIFGALPGTGPTIATFLGYAMEKKLARDPSRFGKGAIEGVVSPESANNSAAQTAFIPTLTLGIPGSATMAIMLGALIMNGVAPGPQLITNNPEIFWGLAASFWIGNVLLLVLNIPLIGLWIRLLQIPYTLLYPAILVLICIGTYTVRNSAFDIVLVLIFGLAGYVLRRLEFQLAPVLIGFILGPMIEENFKRAMLFSRGDFMTFLERPVSGITLTLTAGLLGWAVFKTLAGRRKRARPGAPPGP</sequence>
<keyword evidence="1" id="KW-1133">Transmembrane helix</keyword>
<feature type="domain" description="DUF112" evidence="2">
    <location>
        <begin position="20"/>
        <end position="439"/>
    </location>
</feature>
<feature type="transmembrane region" description="Helical" evidence="1">
    <location>
        <begin position="388"/>
        <end position="406"/>
    </location>
</feature>
<comment type="caution">
    <text evidence="3">The sequence shown here is derived from an EMBL/GenBank/DDBJ whole genome shotgun (WGS) entry which is preliminary data.</text>
</comment>
<dbReference type="Pfam" id="PF01970">
    <property type="entry name" value="TctA"/>
    <property type="match status" value="1"/>
</dbReference>